<evidence type="ECO:0000313" key="1">
    <source>
        <dbReference type="EMBL" id="CAD7657786.1"/>
    </source>
</evidence>
<accession>A0A7R9QU37</accession>
<dbReference type="Proteomes" id="UP000728032">
    <property type="component" value="Unassembled WGS sequence"/>
</dbReference>
<evidence type="ECO:0000313" key="2">
    <source>
        <dbReference type="Proteomes" id="UP000728032"/>
    </source>
</evidence>
<dbReference type="EMBL" id="OC928504">
    <property type="protein sequence ID" value="CAD7657786.1"/>
    <property type="molecule type" value="Genomic_DNA"/>
</dbReference>
<dbReference type="OrthoDB" id="10406303at2759"/>
<organism evidence="1">
    <name type="scientific">Oppiella nova</name>
    <dbReference type="NCBI Taxonomy" id="334625"/>
    <lineage>
        <taxon>Eukaryota</taxon>
        <taxon>Metazoa</taxon>
        <taxon>Ecdysozoa</taxon>
        <taxon>Arthropoda</taxon>
        <taxon>Chelicerata</taxon>
        <taxon>Arachnida</taxon>
        <taxon>Acari</taxon>
        <taxon>Acariformes</taxon>
        <taxon>Sarcoptiformes</taxon>
        <taxon>Oribatida</taxon>
        <taxon>Brachypylina</taxon>
        <taxon>Oppioidea</taxon>
        <taxon>Oppiidae</taxon>
        <taxon>Oppiella</taxon>
    </lineage>
</organism>
<dbReference type="Gene3D" id="1.10.600.10">
    <property type="entry name" value="Farnesyl Diphosphate Synthase"/>
    <property type="match status" value="1"/>
</dbReference>
<dbReference type="Pfam" id="PF19086">
    <property type="entry name" value="Terpene_syn_C_2"/>
    <property type="match status" value="1"/>
</dbReference>
<gene>
    <name evidence="1" type="ORF">ONB1V03_LOCUS14411</name>
</gene>
<feature type="non-terminal residue" evidence="1">
    <location>
        <position position="1"/>
    </location>
</feature>
<dbReference type="AlphaFoldDB" id="A0A7R9QU37"/>
<dbReference type="SUPFAM" id="SSF48576">
    <property type="entry name" value="Terpenoid synthases"/>
    <property type="match status" value="1"/>
</dbReference>
<protein>
    <submittedName>
        <fullName evidence="1">Uncharacterized protein</fullName>
    </submittedName>
</protein>
<sequence>EEFADLKIKWLFDSKVDPNPHKEWLSREYTKWSKCFADYDDQINGIIVNEITLVFNTTSRERLLCLTKCLDVLVYCNKLCKGTGREGGVSVMEEVVTKLLSTLESGRCDQEFSLGQRLLGALSAIEPDINGHQKSYLRSSLKNSFRAQLHIQRKYSSDDKIIPFDDYYTIRSAESGWGYMIALSEYNIEYSIPESVRYNEYVLRFYDTSVRLCLATEDYLTLKSRLATNNIRNGVISYAYSNGCSIQSALDYYYKYIKELQNESNSLFKTIQHNLELNTKGLNEYMVCVMKMPVAYQQVISDIYKFEVKDNFICSPVWDQLNQTLLKSH</sequence>
<name>A0A7R9QU37_9ACAR</name>
<reference evidence="1" key="1">
    <citation type="submission" date="2020-11" db="EMBL/GenBank/DDBJ databases">
        <authorList>
            <person name="Tran Van P."/>
        </authorList>
    </citation>
    <scope>NUCLEOTIDE SEQUENCE</scope>
</reference>
<keyword evidence="2" id="KW-1185">Reference proteome</keyword>
<dbReference type="InterPro" id="IPR008949">
    <property type="entry name" value="Isoprenoid_synthase_dom_sf"/>
</dbReference>
<dbReference type="EMBL" id="CAJPVJ010013679">
    <property type="protein sequence ID" value="CAG2174972.1"/>
    <property type="molecule type" value="Genomic_DNA"/>
</dbReference>
<proteinExistence type="predicted"/>